<sequence>MQLLKFGTSLVLRVCRILISRKKEKRWAETYLANLESEADANLPTDTAKKIVNAYSIYLPMVIDAFTQVDGRHTSLDEKKRILQYFVCSTTFDDFTDNNELTQEQLNEISFGYSAYQPQTVQERLFLYCHVKLKQFVKDQTGYSHATHALFQAQVDSGKQTDPTIPDDELFRITIEKGAYSVLLCSFYMEDGMLSDRWQECWFQLGAIIQLTNDLFDIWKDVRDGFQTLPVRTKDADQLYLTFTEMVDKLEGLIDNLPVPDSRKWKFRMNMMSICSFSDMAIQQLRAIQQEHGKMPELNTLPRKALIIDMEKIGNIWHCMRFTYQRCRK</sequence>
<dbReference type="SUPFAM" id="SSF48576">
    <property type="entry name" value="Terpenoid synthases"/>
    <property type="match status" value="1"/>
</dbReference>
<accession>A0A3E1Y980</accession>
<dbReference type="InterPro" id="IPR008949">
    <property type="entry name" value="Isoprenoid_synthase_dom_sf"/>
</dbReference>
<protein>
    <submittedName>
        <fullName evidence="1">Uncharacterized protein</fullName>
    </submittedName>
</protein>
<gene>
    <name evidence="1" type="ORF">DVR12_14765</name>
</gene>
<organism evidence="1 2">
    <name type="scientific">Chitinophaga silvatica</name>
    <dbReference type="NCBI Taxonomy" id="2282649"/>
    <lineage>
        <taxon>Bacteria</taxon>
        <taxon>Pseudomonadati</taxon>
        <taxon>Bacteroidota</taxon>
        <taxon>Chitinophagia</taxon>
        <taxon>Chitinophagales</taxon>
        <taxon>Chitinophagaceae</taxon>
        <taxon>Chitinophaga</taxon>
    </lineage>
</organism>
<dbReference type="RefSeq" id="WP_116976562.1">
    <property type="nucleotide sequence ID" value="NZ_QPMM01000007.1"/>
</dbReference>
<dbReference type="AlphaFoldDB" id="A0A3E1Y980"/>
<dbReference type="OrthoDB" id="658381at2"/>
<dbReference type="EMBL" id="QPMM01000007">
    <property type="protein sequence ID" value="RFS21911.1"/>
    <property type="molecule type" value="Genomic_DNA"/>
</dbReference>
<comment type="caution">
    <text evidence="1">The sequence shown here is derived from an EMBL/GenBank/DDBJ whole genome shotgun (WGS) entry which is preliminary data.</text>
</comment>
<reference evidence="1 2" key="1">
    <citation type="submission" date="2018-07" db="EMBL/GenBank/DDBJ databases">
        <title>Chitinophaga K2CV101002-2 sp. nov., isolated from a monsoon evergreen broad-leaved forest soil.</title>
        <authorList>
            <person name="Lv Y."/>
        </authorList>
    </citation>
    <scope>NUCLEOTIDE SEQUENCE [LARGE SCALE GENOMIC DNA]</scope>
    <source>
        <strain evidence="1 2">GDMCC 1.1288</strain>
    </source>
</reference>
<proteinExistence type="predicted"/>
<keyword evidence="2" id="KW-1185">Reference proteome</keyword>
<evidence type="ECO:0000313" key="1">
    <source>
        <dbReference type="EMBL" id="RFS21911.1"/>
    </source>
</evidence>
<evidence type="ECO:0000313" key="2">
    <source>
        <dbReference type="Proteomes" id="UP000260644"/>
    </source>
</evidence>
<dbReference type="CDD" id="cd00385">
    <property type="entry name" value="Isoprenoid_Biosyn_C1"/>
    <property type="match status" value="1"/>
</dbReference>
<dbReference type="Proteomes" id="UP000260644">
    <property type="component" value="Unassembled WGS sequence"/>
</dbReference>
<name>A0A3E1Y980_9BACT</name>